<reference evidence="2" key="1">
    <citation type="submission" date="2017-03" db="EMBL/GenBank/DDBJ databases">
        <title>The mitochondrial genome of the carnivorous plant Utricularia reniformis (Lentibulariaceae): structure, comparative analysis and evolutionary landmarks.</title>
        <authorList>
            <person name="Silva S.R."/>
            <person name="Alvarenga D.O."/>
            <person name="Michael T.P."/>
            <person name="Miranda V.F.O."/>
            <person name="Varani A.M."/>
        </authorList>
    </citation>
    <scope>NUCLEOTIDE SEQUENCE</scope>
</reference>
<dbReference type="EMBL" id="KY774314">
    <property type="protein sequence ID" value="ART32141.1"/>
    <property type="molecule type" value="Genomic_DNA"/>
</dbReference>
<evidence type="ECO:0000256" key="1">
    <source>
        <dbReference type="SAM" id="Phobius"/>
    </source>
</evidence>
<feature type="transmembrane region" description="Helical" evidence="1">
    <location>
        <begin position="12"/>
        <end position="31"/>
    </location>
</feature>
<keyword evidence="2" id="KW-0496">Mitochondrion</keyword>
<gene>
    <name evidence="2" type="ORF">AEK19_MT1978</name>
</gene>
<keyword evidence="1" id="KW-0472">Membrane</keyword>
<proteinExistence type="predicted"/>
<keyword evidence="1" id="KW-0812">Transmembrane</keyword>
<name>A0A1Y0B401_9LAMI</name>
<sequence>MPIALSQLNGILSLCMVYIFKISSRVCLYIYER</sequence>
<protein>
    <submittedName>
        <fullName evidence="2">Uncharacterized protein</fullName>
    </submittedName>
</protein>
<accession>A0A1Y0B401</accession>
<geneLocation type="mitochondrion" evidence="2"/>
<dbReference type="AlphaFoldDB" id="A0A1Y0B401"/>
<evidence type="ECO:0000313" key="2">
    <source>
        <dbReference type="EMBL" id="ART32141.1"/>
    </source>
</evidence>
<organism evidence="2">
    <name type="scientific">Utricularia reniformis</name>
    <dbReference type="NCBI Taxonomy" id="192314"/>
    <lineage>
        <taxon>Eukaryota</taxon>
        <taxon>Viridiplantae</taxon>
        <taxon>Streptophyta</taxon>
        <taxon>Embryophyta</taxon>
        <taxon>Tracheophyta</taxon>
        <taxon>Spermatophyta</taxon>
        <taxon>Magnoliopsida</taxon>
        <taxon>eudicotyledons</taxon>
        <taxon>Gunneridae</taxon>
        <taxon>Pentapetalae</taxon>
        <taxon>asterids</taxon>
        <taxon>lamiids</taxon>
        <taxon>Lamiales</taxon>
        <taxon>Lentibulariaceae</taxon>
        <taxon>Utricularia</taxon>
    </lineage>
</organism>
<keyword evidence="1" id="KW-1133">Transmembrane helix</keyword>